<protein>
    <submittedName>
        <fullName evidence="1">Uncharacterized protein</fullName>
    </submittedName>
</protein>
<dbReference type="Proteomes" id="UP000031307">
    <property type="component" value="Unassembled WGS sequence"/>
</dbReference>
<evidence type="ECO:0000313" key="2">
    <source>
        <dbReference type="Proteomes" id="UP000031307"/>
    </source>
</evidence>
<sequence>MFAWQDANTFPQDIIKEGIMAFKFSKDLKIILHPYIFVLKEGKIQENMLDYSLMMLQVSCPETIKSPSHERKSPSLQGFEWDFQQNAARL</sequence>
<dbReference type="AlphaFoldDB" id="A0A0C1CBW8"/>
<gene>
    <name evidence="1" type="ORF">DB43_DZ00020</name>
</gene>
<proteinExistence type="predicted"/>
<dbReference type="PATRIC" id="fig|83552.4.peg.342"/>
<reference evidence="1 2" key="1">
    <citation type="journal article" date="2014" name="Mol. Biol. Evol.">
        <title>Massive expansion of Ubiquitination-related gene families within the Chlamydiae.</title>
        <authorList>
            <person name="Domman D."/>
            <person name="Collingro A."/>
            <person name="Lagkouvardos I."/>
            <person name="Gehre L."/>
            <person name="Weinmaier T."/>
            <person name="Rattei T."/>
            <person name="Subtil A."/>
            <person name="Horn M."/>
        </authorList>
    </citation>
    <scope>NUCLEOTIDE SEQUENCE [LARGE SCALE GENOMIC DNA]</scope>
    <source>
        <strain evidence="1 2">OEW1</strain>
    </source>
</reference>
<organism evidence="1 2">
    <name type="scientific">Parachlamydia acanthamoebae</name>
    <dbReference type="NCBI Taxonomy" id="83552"/>
    <lineage>
        <taxon>Bacteria</taxon>
        <taxon>Pseudomonadati</taxon>
        <taxon>Chlamydiota</taxon>
        <taxon>Chlamydiia</taxon>
        <taxon>Parachlamydiales</taxon>
        <taxon>Parachlamydiaceae</taxon>
        <taxon>Parachlamydia</taxon>
    </lineage>
</organism>
<comment type="caution">
    <text evidence="1">The sequence shown here is derived from an EMBL/GenBank/DDBJ whole genome shotgun (WGS) entry which is preliminary data.</text>
</comment>
<evidence type="ECO:0000313" key="1">
    <source>
        <dbReference type="EMBL" id="KIA78415.1"/>
    </source>
</evidence>
<name>A0A0C1CBW8_9BACT</name>
<accession>A0A0C1CBW8</accession>
<dbReference type="EMBL" id="JSAM01000020">
    <property type="protein sequence ID" value="KIA78415.1"/>
    <property type="molecule type" value="Genomic_DNA"/>
</dbReference>